<sequence length="186" mass="22176">MDQKLQFLLEDIKNKEIVLPEFQREYTWSREQAKNLLDSLLKGYPTGSLLIWRTKAPPALKNLPEFESNGRVSVLLDGQQRLTALYLFMRNKIPPYYKTIPTSKDPRNLYYNLGTRKLKYYMKIEMENNPEWIRVIDCFENKVNLEEMIEQFDLEGGNEEKFRLFTKLNSNLNALQYLVNYEYSDP</sequence>
<proteinExistence type="predicted"/>
<dbReference type="PANTHER" id="PTHR37292:SF2">
    <property type="entry name" value="DUF262 DOMAIN-CONTAINING PROTEIN"/>
    <property type="match status" value="1"/>
</dbReference>
<protein>
    <recommendedName>
        <fullName evidence="1">GmrSD restriction endonucleases N-terminal domain-containing protein</fullName>
    </recommendedName>
</protein>
<dbReference type="Pfam" id="PF03235">
    <property type="entry name" value="GmrSD_N"/>
    <property type="match status" value="1"/>
</dbReference>
<accession>X1AVC1</accession>
<evidence type="ECO:0000259" key="1">
    <source>
        <dbReference type="Pfam" id="PF03235"/>
    </source>
</evidence>
<gene>
    <name evidence="2" type="ORF">S01H4_09148</name>
</gene>
<feature type="domain" description="GmrSD restriction endonucleases N-terminal" evidence="1">
    <location>
        <begin position="8"/>
        <end position="175"/>
    </location>
</feature>
<dbReference type="EMBL" id="BART01003250">
    <property type="protein sequence ID" value="GAG73222.1"/>
    <property type="molecule type" value="Genomic_DNA"/>
</dbReference>
<evidence type="ECO:0000313" key="2">
    <source>
        <dbReference type="EMBL" id="GAG73222.1"/>
    </source>
</evidence>
<dbReference type="AlphaFoldDB" id="X1AVC1"/>
<dbReference type="InterPro" id="IPR004919">
    <property type="entry name" value="GmrSD_N"/>
</dbReference>
<dbReference type="PANTHER" id="PTHR37292">
    <property type="entry name" value="VNG6097C"/>
    <property type="match status" value="1"/>
</dbReference>
<name>X1AVC1_9ZZZZ</name>
<reference evidence="2" key="1">
    <citation type="journal article" date="2014" name="Front. Microbiol.">
        <title>High frequency of phylogenetically diverse reductive dehalogenase-homologous genes in deep subseafloor sedimentary metagenomes.</title>
        <authorList>
            <person name="Kawai M."/>
            <person name="Futagami T."/>
            <person name="Toyoda A."/>
            <person name="Takaki Y."/>
            <person name="Nishi S."/>
            <person name="Hori S."/>
            <person name="Arai W."/>
            <person name="Tsubouchi T."/>
            <person name="Morono Y."/>
            <person name="Uchiyama I."/>
            <person name="Ito T."/>
            <person name="Fujiyama A."/>
            <person name="Inagaki F."/>
            <person name="Takami H."/>
        </authorList>
    </citation>
    <scope>NUCLEOTIDE SEQUENCE</scope>
    <source>
        <strain evidence="2">Expedition CK06-06</strain>
    </source>
</reference>
<comment type="caution">
    <text evidence="2">The sequence shown here is derived from an EMBL/GenBank/DDBJ whole genome shotgun (WGS) entry which is preliminary data.</text>
</comment>
<organism evidence="2">
    <name type="scientific">marine sediment metagenome</name>
    <dbReference type="NCBI Taxonomy" id="412755"/>
    <lineage>
        <taxon>unclassified sequences</taxon>
        <taxon>metagenomes</taxon>
        <taxon>ecological metagenomes</taxon>
    </lineage>
</organism>